<evidence type="ECO:0000313" key="1">
    <source>
        <dbReference type="EMBL" id="OSX58397.1"/>
    </source>
</evidence>
<keyword evidence="2" id="KW-1185">Reference proteome</keyword>
<sequence>MLMRPRGPNDMPTVDRNVADLLDELKVLVKFCQERQLSMLDSVLAKKLYRFDKGCAWSFTGEDVLCLFHEGFTESALWGQVDDLLVGSLSTILTTCSASRGKMQGEISASGASWRYNMDRFFFDFLSTVISSILQSEMDGQDNTKGQRKVHAVLGHIIALPRSVYGGYDLNDLDPIEQEAEEFVNTIDIRCADGNDLNEDEKSIERKLHHSLLCLVDCRWQVSLTPVRIMKRMAISSTQARCGAVGVLRMPVCLAKEILSPYCFIRPRDENNDLAALEGRQSTAVLSLSPFSLDPNIANYNPLDSSTCDSSAVYKDFQEAVQMSTATDRVEAIGQLLVDDLPRTTSRSRCQHNEPEMTYLDLLLILIEYKGLAMNHIQSQNQRCLHCTSAARFMEAIGIIEFPIFSVLLDGPLAVLATTWVKDGHMASFDVSNALGAWHYATVMVRIVVFWGTALANRFEQVKDRFVEGVKKDNPRLRWTQAHQALHHALRDAPVEIAPDNEP</sequence>
<organism evidence="1 2">
    <name type="scientific">Postia placenta MAD-698-R-SB12</name>
    <dbReference type="NCBI Taxonomy" id="670580"/>
    <lineage>
        <taxon>Eukaryota</taxon>
        <taxon>Fungi</taxon>
        <taxon>Dikarya</taxon>
        <taxon>Basidiomycota</taxon>
        <taxon>Agaricomycotina</taxon>
        <taxon>Agaricomycetes</taxon>
        <taxon>Polyporales</taxon>
        <taxon>Adustoporiaceae</taxon>
        <taxon>Rhodonia</taxon>
    </lineage>
</organism>
<evidence type="ECO:0000313" key="2">
    <source>
        <dbReference type="Proteomes" id="UP000194127"/>
    </source>
</evidence>
<dbReference type="EMBL" id="KZ110605">
    <property type="protein sequence ID" value="OSX58397.1"/>
    <property type="molecule type" value="Genomic_DNA"/>
</dbReference>
<dbReference type="GeneID" id="36324745"/>
<protein>
    <submittedName>
        <fullName evidence="1">Uncharacterized protein</fullName>
    </submittedName>
</protein>
<dbReference type="OrthoDB" id="2758154at2759"/>
<dbReference type="RefSeq" id="XP_024335191.1">
    <property type="nucleotide sequence ID" value="XM_024479795.1"/>
</dbReference>
<reference evidence="1 2" key="1">
    <citation type="submission" date="2017-04" db="EMBL/GenBank/DDBJ databases">
        <title>Genome Sequence of the Model Brown-Rot Fungus Postia placenta SB12.</title>
        <authorList>
            <consortium name="DOE Joint Genome Institute"/>
            <person name="Gaskell J."/>
            <person name="Kersten P."/>
            <person name="Larrondo L.F."/>
            <person name="Canessa P."/>
            <person name="Martinez D."/>
            <person name="Hibbett D."/>
            <person name="Schmoll M."/>
            <person name="Kubicek C.P."/>
            <person name="Martinez A.T."/>
            <person name="Yadav J."/>
            <person name="Master E."/>
            <person name="Magnuson J.K."/>
            <person name="James T."/>
            <person name="Yaver D."/>
            <person name="Berka R."/>
            <person name="Labutti K."/>
            <person name="Lipzen A."/>
            <person name="Aerts A."/>
            <person name="Barry K."/>
            <person name="Henrissat B."/>
            <person name="Blanchette R."/>
            <person name="Grigoriev I."/>
            <person name="Cullen D."/>
        </authorList>
    </citation>
    <scope>NUCLEOTIDE SEQUENCE [LARGE SCALE GENOMIC DNA]</scope>
    <source>
        <strain evidence="1 2">MAD-698-R-SB12</strain>
    </source>
</reference>
<dbReference type="Proteomes" id="UP000194127">
    <property type="component" value="Unassembled WGS sequence"/>
</dbReference>
<name>A0A1X6MPQ3_9APHY</name>
<accession>A0A1X6MPQ3</accession>
<dbReference type="AlphaFoldDB" id="A0A1X6MPQ3"/>
<gene>
    <name evidence="1" type="ORF">POSPLADRAFT_1049595</name>
</gene>
<proteinExistence type="predicted"/>